<dbReference type="EMBL" id="JAOQAZ010000022">
    <property type="protein sequence ID" value="KAJ4254468.1"/>
    <property type="molecule type" value="Genomic_DNA"/>
</dbReference>
<feature type="transmembrane region" description="Helical" evidence="2">
    <location>
        <begin position="36"/>
        <end position="56"/>
    </location>
</feature>
<keyword evidence="2" id="KW-0812">Transmembrane</keyword>
<evidence type="ECO:0008006" key="5">
    <source>
        <dbReference type="Google" id="ProtNLM"/>
    </source>
</evidence>
<dbReference type="OrthoDB" id="4927953at2759"/>
<accession>A0A9W8RV83</accession>
<proteinExistence type="predicted"/>
<evidence type="ECO:0000313" key="4">
    <source>
        <dbReference type="Proteomes" id="UP001152049"/>
    </source>
</evidence>
<evidence type="ECO:0000313" key="3">
    <source>
        <dbReference type="EMBL" id="KAJ4254468.1"/>
    </source>
</evidence>
<keyword evidence="4" id="KW-1185">Reference proteome</keyword>
<evidence type="ECO:0000256" key="2">
    <source>
        <dbReference type="SAM" id="Phobius"/>
    </source>
</evidence>
<reference evidence="3" key="1">
    <citation type="submission" date="2022-09" db="EMBL/GenBank/DDBJ databases">
        <title>Fusarium specimens isolated from Avocado Roots.</title>
        <authorList>
            <person name="Stajich J."/>
            <person name="Roper C."/>
            <person name="Heimlech-Rivalta G."/>
        </authorList>
    </citation>
    <scope>NUCLEOTIDE SEQUENCE</scope>
    <source>
        <strain evidence="3">CF00136</strain>
    </source>
</reference>
<feature type="region of interest" description="Disordered" evidence="1">
    <location>
        <begin position="130"/>
        <end position="160"/>
    </location>
</feature>
<keyword evidence="2" id="KW-0472">Membrane</keyword>
<comment type="caution">
    <text evidence="3">The sequence shown here is derived from an EMBL/GenBank/DDBJ whole genome shotgun (WGS) entry which is preliminary data.</text>
</comment>
<evidence type="ECO:0000256" key="1">
    <source>
        <dbReference type="SAM" id="MobiDB-lite"/>
    </source>
</evidence>
<dbReference type="Proteomes" id="UP001152049">
    <property type="component" value="Unassembled WGS sequence"/>
</dbReference>
<gene>
    <name evidence="3" type="ORF">NW762_010067</name>
</gene>
<organism evidence="3 4">
    <name type="scientific">Fusarium torreyae</name>
    <dbReference type="NCBI Taxonomy" id="1237075"/>
    <lineage>
        <taxon>Eukaryota</taxon>
        <taxon>Fungi</taxon>
        <taxon>Dikarya</taxon>
        <taxon>Ascomycota</taxon>
        <taxon>Pezizomycotina</taxon>
        <taxon>Sordariomycetes</taxon>
        <taxon>Hypocreomycetidae</taxon>
        <taxon>Hypocreales</taxon>
        <taxon>Nectriaceae</taxon>
        <taxon>Fusarium</taxon>
    </lineage>
</organism>
<dbReference type="AlphaFoldDB" id="A0A9W8RV83"/>
<sequence>MDSSFIEALSLMPRNEITHTDVLDYSTLAPGTTLKVTTAVTVVGYLVFGLMSAMFINGRAQGGRWAPEWYRESNKAGYENLGLALWWIGILFFWPLVWISYLIFAAAKNFGKFIIYCKVKRAEQVERAKQKKRAEQEGRAVQEERAEQEDWAEQDYMEQV</sequence>
<feature type="transmembrane region" description="Helical" evidence="2">
    <location>
        <begin position="84"/>
        <end position="104"/>
    </location>
</feature>
<keyword evidence="2" id="KW-1133">Transmembrane helix</keyword>
<feature type="compositionally biased region" description="Acidic residues" evidence="1">
    <location>
        <begin position="146"/>
        <end position="160"/>
    </location>
</feature>
<feature type="compositionally biased region" description="Basic and acidic residues" evidence="1">
    <location>
        <begin position="130"/>
        <end position="145"/>
    </location>
</feature>
<name>A0A9W8RV83_9HYPO</name>
<protein>
    <recommendedName>
        <fullName evidence="5">Transmembrane protein</fullName>
    </recommendedName>
</protein>